<dbReference type="GO" id="GO:0006310">
    <property type="term" value="P:DNA recombination"/>
    <property type="evidence" value="ECO:0007669"/>
    <property type="project" value="TreeGrafter"/>
</dbReference>
<dbReference type="InterPro" id="IPR008918">
    <property type="entry name" value="HhH2"/>
</dbReference>
<feature type="region of interest" description="Disordered" evidence="6">
    <location>
        <begin position="161"/>
        <end position="193"/>
    </location>
</feature>
<dbReference type="Pfam" id="PF00752">
    <property type="entry name" value="XPG_N"/>
    <property type="match status" value="1"/>
</dbReference>
<dbReference type="Gene3D" id="1.10.150.20">
    <property type="entry name" value="5' to 3' exonuclease, C-terminal subdomain"/>
    <property type="match status" value="1"/>
</dbReference>
<comment type="similarity">
    <text evidence="5">Belongs to the XPG/RAD2 endonuclease family. EXO1 subfamily.</text>
</comment>
<keyword evidence="10" id="KW-1185">Reference proteome</keyword>
<dbReference type="GO" id="GO:0005634">
    <property type="term" value="C:nucleus"/>
    <property type="evidence" value="ECO:0007669"/>
    <property type="project" value="UniProtKB-SubCell"/>
</dbReference>
<keyword evidence="5" id="KW-0234">DNA repair</keyword>
<dbReference type="PANTHER" id="PTHR11081:SF8">
    <property type="entry name" value="EXONUCLEASE 1"/>
    <property type="match status" value="1"/>
</dbReference>
<evidence type="ECO:0000256" key="1">
    <source>
        <dbReference type="ARBA" id="ARBA00022722"/>
    </source>
</evidence>
<keyword evidence="4 5" id="KW-0460">Magnesium</keyword>
<dbReference type="GO" id="GO:0006298">
    <property type="term" value="P:mismatch repair"/>
    <property type="evidence" value="ECO:0007669"/>
    <property type="project" value="TreeGrafter"/>
</dbReference>
<dbReference type="Gene3D" id="3.40.50.1010">
    <property type="entry name" value="5'-nuclease"/>
    <property type="match status" value="2"/>
</dbReference>
<evidence type="ECO:0000313" key="9">
    <source>
        <dbReference type="EMBL" id="KIM46858.1"/>
    </source>
</evidence>
<feature type="domain" description="XPG-I" evidence="7">
    <location>
        <begin position="332"/>
        <end position="402"/>
    </location>
</feature>
<keyword evidence="5" id="KW-0228">DNA excision</keyword>
<comment type="function">
    <text evidence="5">5'-&gt;3' double-stranded DNA exonuclease which may also possess a cryptic 3'-&gt;5' double-stranded DNA exonuclease activity. Functions in DNA mismatch repair.</text>
</comment>
<dbReference type="InterPro" id="IPR029060">
    <property type="entry name" value="PIN-like_dom_sf"/>
</dbReference>
<keyword evidence="5" id="KW-0227">DNA damage</keyword>
<evidence type="ECO:0000256" key="4">
    <source>
        <dbReference type="ARBA" id="ARBA00022842"/>
    </source>
</evidence>
<evidence type="ECO:0000256" key="3">
    <source>
        <dbReference type="ARBA" id="ARBA00022801"/>
    </source>
</evidence>
<dbReference type="SMART" id="SM00484">
    <property type="entry name" value="XPGI"/>
    <property type="match status" value="1"/>
</dbReference>
<dbReference type="HOGENOM" id="CLU_021984_0_0_1"/>
<evidence type="ECO:0000313" key="10">
    <source>
        <dbReference type="Proteomes" id="UP000053424"/>
    </source>
</evidence>
<dbReference type="EC" id="3.1.-.-" evidence="5"/>
<gene>
    <name evidence="9" type="ORF">M413DRAFT_16467</name>
</gene>
<keyword evidence="1 5" id="KW-0540">Nuclease</keyword>
<evidence type="ECO:0000259" key="8">
    <source>
        <dbReference type="SMART" id="SM00485"/>
    </source>
</evidence>
<dbReference type="STRING" id="686832.A0A0C2YAI8"/>
<dbReference type="InterPro" id="IPR006086">
    <property type="entry name" value="XPG-I_dom"/>
</dbReference>
<dbReference type="PANTHER" id="PTHR11081">
    <property type="entry name" value="FLAP ENDONUCLEASE FAMILY MEMBER"/>
    <property type="match status" value="1"/>
</dbReference>
<dbReference type="SMART" id="SM00279">
    <property type="entry name" value="HhH2"/>
    <property type="match status" value="1"/>
</dbReference>
<evidence type="ECO:0000256" key="6">
    <source>
        <dbReference type="SAM" id="MobiDB-lite"/>
    </source>
</evidence>
<comment type="subcellular location">
    <subcellularLocation>
        <location evidence="5">Nucleus</location>
    </subcellularLocation>
</comment>
<dbReference type="PRINTS" id="PR00853">
    <property type="entry name" value="XPGRADSUPER"/>
</dbReference>
<dbReference type="Pfam" id="PF00867">
    <property type="entry name" value="XPG_I"/>
    <property type="match status" value="1"/>
</dbReference>
<dbReference type="SUPFAM" id="SSF88723">
    <property type="entry name" value="PIN domain-like"/>
    <property type="match status" value="2"/>
</dbReference>
<dbReference type="GO" id="GO:0017108">
    <property type="term" value="F:5'-flap endonuclease activity"/>
    <property type="evidence" value="ECO:0007669"/>
    <property type="project" value="TreeGrafter"/>
</dbReference>
<dbReference type="OrthoDB" id="31113at2759"/>
<dbReference type="AlphaFoldDB" id="A0A0C2YAI8"/>
<feature type="domain" description="XPG N-terminal" evidence="8">
    <location>
        <begin position="1"/>
        <end position="100"/>
    </location>
</feature>
<keyword evidence="5" id="KW-0267">Excision nuclease</keyword>
<keyword evidence="5" id="KW-0539">Nucleus</keyword>
<dbReference type="InterPro" id="IPR036279">
    <property type="entry name" value="5-3_exonuclease_C_sf"/>
</dbReference>
<evidence type="ECO:0000256" key="5">
    <source>
        <dbReference type="RuleBase" id="RU910737"/>
    </source>
</evidence>
<comment type="cofactor">
    <cofactor evidence="5">
        <name>Mg(2+)</name>
        <dbReference type="ChEBI" id="CHEBI:18420"/>
    </cofactor>
    <text evidence="5">Binds 2 magnesium ions per subunit. They probably participate in the reaction catalyzed by the enzyme. May bind an additional third magnesium ion after substrate binding.</text>
</comment>
<keyword evidence="3 5" id="KW-0378">Hydrolase</keyword>
<accession>A0A0C2YAI8</accession>
<dbReference type="SUPFAM" id="SSF47807">
    <property type="entry name" value="5' to 3' exonuclease, C-terminal subdomain"/>
    <property type="match status" value="1"/>
</dbReference>
<dbReference type="SMART" id="SM00485">
    <property type="entry name" value="XPGN"/>
    <property type="match status" value="1"/>
</dbReference>
<evidence type="ECO:0000259" key="7">
    <source>
        <dbReference type="SMART" id="SM00484"/>
    </source>
</evidence>
<reference evidence="10" key="2">
    <citation type="submission" date="2015-01" db="EMBL/GenBank/DDBJ databases">
        <title>Evolutionary Origins and Diversification of the Mycorrhizal Mutualists.</title>
        <authorList>
            <consortium name="DOE Joint Genome Institute"/>
            <consortium name="Mycorrhizal Genomics Consortium"/>
            <person name="Kohler A."/>
            <person name="Kuo A."/>
            <person name="Nagy L.G."/>
            <person name="Floudas D."/>
            <person name="Copeland A."/>
            <person name="Barry K.W."/>
            <person name="Cichocki N."/>
            <person name="Veneault-Fourrey C."/>
            <person name="LaButti K."/>
            <person name="Lindquist E.A."/>
            <person name="Lipzen A."/>
            <person name="Lundell T."/>
            <person name="Morin E."/>
            <person name="Murat C."/>
            <person name="Riley R."/>
            <person name="Ohm R."/>
            <person name="Sun H."/>
            <person name="Tunlid A."/>
            <person name="Henrissat B."/>
            <person name="Grigoriev I.V."/>
            <person name="Hibbett D.S."/>
            <person name="Martin F."/>
        </authorList>
    </citation>
    <scope>NUCLEOTIDE SEQUENCE [LARGE SCALE GENOMIC DNA]</scope>
    <source>
        <strain evidence="10">h7</strain>
    </source>
</reference>
<keyword evidence="5" id="KW-0238">DNA-binding</keyword>
<proteinExistence type="inferred from homology"/>
<name>A0A0C2YAI8_HEBCY</name>
<evidence type="ECO:0000256" key="2">
    <source>
        <dbReference type="ARBA" id="ARBA00022723"/>
    </source>
</evidence>
<dbReference type="GO" id="GO:0035312">
    <property type="term" value="F:5'-3' DNA exonuclease activity"/>
    <property type="evidence" value="ECO:0007669"/>
    <property type="project" value="UniProtKB-UniRule"/>
</dbReference>
<organism evidence="9 10">
    <name type="scientific">Hebeloma cylindrosporum</name>
    <dbReference type="NCBI Taxonomy" id="76867"/>
    <lineage>
        <taxon>Eukaryota</taxon>
        <taxon>Fungi</taxon>
        <taxon>Dikarya</taxon>
        <taxon>Basidiomycota</taxon>
        <taxon>Agaricomycotina</taxon>
        <taxon>Agaricomycetes</taxon>
        <taxon>Agaricomycetidae</taxon>
        <taxon>Agaricales</taxon>
        <taxon>Agaricineae</taxon>
        <taxon>Hymenogastraceae</taxon>
        <taxon>Hebeloma</taxon>
    </lineage>
</organism>
<reference evidence="9 10" key="1">
    <citation type="submission" date="2014-04" db="EMBL/GenBank/DDBJ databases">
        <authorList>
            <consortium name="DOE Joint Genome Institute"/>
            <person name="Kuo A."/>
            <person name="Gay G."/>
            <person name="Dore J."/>
            <person name="Kohler A."/>
            <person name="Nagy L.G."/>
            <person name="Floudas D."/>
            <person name="Copeland A."/>
            <person name="Barry K.W."/>
            <person name="Cichocki N."/>
            <person name="Veneault-Fourrey C."/>
            <person name="LaButti K."/>
            <person name="Lindquist E.A."/>
            <person name="Lipzen A."/>
            <person name="Lundell T."/>
            <person name="Morin E."/>
            <person name="Murat C."/>
            <person name="Sun H."/>
            <person name="Tunlid A."/>
            <person name="Henrissat B."/>
            <person name="Grigoriev I.V."/>
            <person name="Hibbett D.S."/>
            <person name="Martin F."/>
            <person name="Nordberg H.P."/>
            <person name="Cantor M.N."/>
            <person name="Hua S.X."/>
        </authorList>
    </citation>
    <scope>NUCLEOTIDE SEQUENCE [LARGE SCALE GENOMIC DNA]</scope>
    <source>
        <strain evidence="10">h7</strain>
    </source>
</reference>
<dbReference type="InterPro" id="IPR006085">
    <property type="entry name" value="XPG_DNA_repair_N"/>
</dbReference>
<dbReference type="InterPro" id="IPR006084">
    <property type="entry name" value="XPG/Rad2"/>
</dbReference>
<sequence>MGVSGLTPFLQKICPNVLKTLPNRLQTLRGKKIVIDGTLITQRFHFTSEPHLYRHVLGWYRLAQELDDNGVQAICVFDGKQRSAAKAQENQRRRAVRRLTVARGSLEQDRFQRLRKLKDGVECFQNLDLSQQHEVIKALDIETDAKDTCATLLQEDIVPTGEKPEEICPPTPDEVPPLTPEETPQPTPEEDRPARTVRLLDETSQILPSDPGDLVTLFTSLHLSYKANVAKLSSLTVDSTSTQAQKLPPSVTDDEATEYVMTKAQHQLTVEENNLWKQLSTSLASPPPVLSGLVEEELGALVDRSQTMQTSFQRRTNFPNSNTYRESKEILTAMGIPCIDATGAVEGEALASSMVLGGLADYVASEDTDVLVYDAPLIKNISSRSDPLVVVSGADVRTSLELDRAAFVDFALLLGTDFSQRIKNLGPTNAYHFIRKHGTIEQILEAIETQPRYTLKISRDVYLAQVQIAREVFGTLPPVPPSSALEAGVKSDKDITEIMQRYGLGFAHSENWDYTAAYDSLLGGNPFEDDPRA</sequence>
<keyword evidence="5" id="KW-0269">Exonuclease</keyword>
<feature type="compositionally biased region" description="Pro residues" evidence="6">
    <location>
        <begin position="167"/>
        <end position="187"/>
    </location>
</feature>
<dbReference type="GO" id="GO:0046872">
    <property type="term" value="F:metal ion binding"/>
    <property type="evidence" value="ECO:0007669"/>
    <property type="project" value="UniProtKB-UniRule"/>
</dbReference>
<protein>
    <recommendedName>
        <fullName evidence="5">Exonuclease 1</fullName>
        <ecNumber evidence="5">3.1.-.-</ecNumber>
    </recommendedName>
</protein>
<dbReference type="EMBL" id="KN831770">
    <property type="protein sequence ID" value="KIM46858.1"/>
    <property type="molecule type" value="Genomic_DNA"/>
</dbReference>
<dbReference type="Proteomes" id="UP000053424">
    <property type="component" value="Unassembled WGS sequence"/>
</dbReference>
<dbReference type="GO" id="GO:0003677">
    <property type="term" value="F:DNA binding"/>
    <property type="evidence" value="ECO:0007669"/>
    <property type="project" value="UniProtKB-UniRule"/>
</dbReference>
<keyword evidence="2 5" id="KW-0479">Metal-binding</keyword>